<dbReference type="GO" id="GO:0045596">
    <property type="term" value="P:negative regulation of cell differentiation"/>
    <property type="evidence" value="ECO:0007669"/>
    <property type="project" value="InterPro"/>
</dbReference>
<sequence length="470" mass="52935">MSAHNPPRLVILAAIGLLRDEPSAISALEYLPRELYPPLFMAAVFGRRRETLKAMVPAWPFARLPLGGLMQKPHQGTLQAVLDGLDVLLSQKVHPRRCKLQVLDLRNTGQDFWNMWSGGKDHMPSSSLLAPVAEDMSRIRHALTPLEVYIELCLKKKPLEKFLTYLFRWVEQRKASIHLCCKKMKIISMSKENMKEVLRMVKLDCVQKVKLSFTQKLSTLAQFAPLLGQMSSVQSLILSRIRGSAVEEQDHQDLLQLTSQILQLRDLRDLRMEAPSFLEGRLDQMLRCLKTPLDNISITNCLLTESDLTHLSWCPKLCQLKGLNLSGVTLTDFSPELLQVLLEEVAGTLEELDLNLCGITDVHLTAFLPALSRCSQLRVLSMCGNLISMAILESLLRHTDRLPDLSLELYPAPRESYSALGVLHLERLAQIKAELRAILAGLERPRKIWVSPSPCPYCGDDMCGHLSPNT</sequence>
<evidence type="ECO:0000256" key="2">
    <source>
        <dbReference type="ARBA" id="ARBA00022614"/>
    </source>
</evidence>
<keyword evidence="2" id="KW-0433">Leucine-rich repeat</keyword>
<keyword evidence="3" id="KW-0677">Repeat</keyword>
<dbReference type="GO" id="GO:0043066">
    <property type="term" value="P:negative regulation of apoptotic process"/>
    <property type="evidence" value="ECO:0007669"/>
    <property type="project" value="InterPro"/>
</dbReference>
<gene>
    <name evidence="4" type="ORF">FD754_023742</name>
</gene>
<dbReference type="Proteomes" id="UP000326458">
    <property type="component" value="Unassembled WGS sequence"/>
</dbReference>
<dbReference type="AlphaFoldDB" id="A0A5N3UT04"/>
<dbReference type="PIRSF" id="PIRSF038286">
    <property type="entry name" value="PRAME"/>
    <property type="match status" value="1"/>
</dbReference>
<comment type="similarity">
    <text evidence="1">Belongs to the PRAME family.</text>
</comment>
<organism evidence="4 5">
    <name type="scientific">Muntiacus muntjak</name>
    <name type="common">Barking deer</name>
    <name type="synonym">Indian muntjac</name>
    <dbReference type="NCBI Taxonomy" id="9888"/>
    <lineage>
        <taxon>Eukaryota</taxon>
        <taxon>Metazoa</taxon>
        <taxon>Chordata</taxon>
        <taxon>Craniata</taxon>
        <taxon>Vertebrata</taxon>
        <taxon>Euteleostomi</taxon>
        <taxon>Mammalia</taxon>
        <taxon>Eutheria</taxon>
        <taxon>Laurasiatheria</taxon>
        <taxon>Artiodactyla</taxon>
        <taxon>Ruminantia</taxon>
        <taxon>Pecora</taxon>
        <taxon>Cervidae</taxon>
        <taxon>Muntiacinae</taxon>
        <taxon>Muntiacus</taxon>
    </lineage>
</organism>
<dbReference type="PANTHER" id="PTHR14224">
    <property type="entry name" value="SIMILAR TO PREFERENTIALLY EXPRESSED ANTIGEN IN MELANOMA-LIKE 3"/>
    <property type="match status" value="1"/>
</dbReference>
<evidence type="ECO:0000256" key="3">
    <source>
        <dbReference type="ARBA" id="ARBA00022737"/>
    </source>
</evidence>
<dbReference type="GO" id="GO:0008284">
    <property type="term" value="P:positive regulation of cell population proliferation"/>
    <property type="evidence" value="ECO:0007669"/>
    <property type="project" value="InterPro"/>
</dbReference>
<dbReference type="FunFam" id="3.80.10.10:FF:000435">
    <property type="entry name" value="Uncharacterized protein"/>
    <property type="match status" value="1"/>
</dbReference>
<dbReference type="InterPro" id="IPR050694">
    <property type="entry name" value="LRRC14/PRAME"/>
</dbReference>
<proteinExistence type="inferred from homology"/>
<reference evidence="4 5" key="1">
    <citation type="submission" date="2019-06" db="EMBL/GenBank/DDBJ databases">
        <title>Discovery of a novel chromosome fission-fusion reversal in muntjac.</title>
        <authorList>
            <person name="Mudd A.B."/>
            <person name="Bredeson J.V."/>
            <person name="Baum R."/>
            <person name="Hockemeyer D."/>
            <person name="Rokhsar D.S."/>
        </authorList>
    </citation>
    <scope>NUCLEOTIDE SEQUENCE [LARGE SCALE GENOMIC DNA]</scope>
    <source>
        <strain evidence="4">UTSW_UCB_Mm</strain>
        <tissue evidence="4">Fibroblast cell line</tissue>
    </source>
</reference>
<accession>A0A5N3UT04</accession>
<dbReference type="InterPro" id="IPR026271">
    <property type="entry name" value="PRAME"/>
</dbReference>
<dbReference type="GO" id="GO:0005737">
    <property type="term" value="C:cytoplasm"/>
    <property type="evidence" value="ECO:0007669"/>
    <property type="project" value="TreeGrafter"/>
</dbReference>
<evidence type="ECO:0000313" key="4">
    <source>
        <dbReference type="EMBL" id="KAB0339671.1"/>
    </source>
</evidence>
<evidence type="ECO:0000256" key="1">
    <source>
        <dbReference type="ARBA" id="ARBA00009608"/>
    </source>
</evidence>
<dbReference type="SUPFAM" id="SSF52047">
    <property type="entry name" value="RNI-like"/>
    <property type="match status" value="1"/>
</dbReference>
<evidence type="ECO:0000313" key="5">
    <source>
        <dbReference type="Proteomes" id="UP000326458"/>
    </source>
</evidence>
<dbReference type="EMBL" id="VCEA01001344">
    <property type="protein sequence ID" value="KAB0339671.1"/>
    <property type="molecule type" value="Genomic_DNA"/>
</dbReference>
<protein>
    <submittedName>
        <fullName evidence="4">Uncharacterized protein</fullName>
    </submittedName>
</protein>
<dbReference type="GO" id="GO:0045892">
    <property type="term" value="P:negative regulation of DNA-templated transcription"/>
    <property type="evidence" value="ECO:0007669"/>
    <property type="project" value="InterPro"/>
</dbReference>
<name>A0A5N3UT04_MUNMU</name>
<comment type="caution">
    <text evidence="4">The sequence shown here is derived from an EMBL/GenBank/DDBJ whole genome shotgun (WGS) entry which is preliminary data.</text>
</comment>
<dbReference type="InterPro" id="IPR032675">
    <property type="entry name" value="LRR_dom_sf"/>
</dbReference>
<dbReference type="Gene3D" id="3.80.10.10">
    <property type="entry name" value="Ribonuclease Inhibitor"/>
    <property type="match status" value="1"/>
</dbReference>
<dbReference type="PANTHER" id="PTHR14224:SF107">
    <property type="match status" value="1"/>
</dbReference>
<keyword evidence="5" id="KW-1185">Reference proteome</keyword>